<keyword evidence="2" id="KW-1185">Reference proteome</keyword>
<evidence type="ECO:0000313" key="2">
    <source>
        <dbReference type="Proteomes" id="UP000478008"/>
    </source>
</evidence>
<dbReference type="EMBL" id="CABFWN010000001">
    <property type="protein sequence ID" value="VUG15861.1"/>
    <property type="molecule type" value="Genomic_DNA"/>
</dbReference>
<proteinExistence type="predicted"/>
<gene>
    <name evidence="1" type="ORF">DEBR0S1_01750G</name>
</gene>
<protein>
    <submittedName>
        <fullName evidence="1">DEBR0S1_01750g1_1</fullName>
    </submittedName>
</protein>
<reference evidence="1 2" key="1">
    <citation type="submission" date="2019-07" db="EMBL/GenBank/DDBJ databases">
        <authorList>
            <person name="Friedrich A."/>
            <person name="Schacherer J."/>
        </authorList>
    </citation>
    <scope>NUCLEOTIDE SEQUENCE [LARGE SCALE GENOMIC DNA]</scope>
</reference>
<organism evidence="1 2">
    <name type="scientific">Dekkera bruxellensis</name>
    <name type="common">Brettanomyces custersii</name>
    <dbReference type="NCBI Taxonomy" id="5007"/>
    <lineage>
        <taxon>Eukaryota</taxon>
        <taxon>Fungi</taxon>
        <taxon>Dikarya</taxon>
        <taxon>Ascomycota</taxon>
        <taxon>Saccharomycotina</taxon>
        <taxon>Pichiomycetes</taxon>
        <taxon>Pichiales</taxon>
        <taxon>Pichiaceae</taxon>
        <taxon>Brettanomyces</taxon>
    </lineage>
</organism>
<name>A0A7D9GWN5_DEKBR</name>
<evidence type="ECO:0000313" key="1">
    <source>
        <dbReference type="EMBL" id="VUG15861.1"/>
    </source>
</evidence>
<accession>A0A7D9GWN5</accession>
<dbReference type="AlphaFoldDB" id="A0A7D9GWN5"/>
<sequence length="221" mass="25840">MPTVNMLALKRASECIHVARGIFIFTRNASTNISDHLPRPSKEYLSKMGEQPIPDQRENEQLKVLKKLKQENDSTLEEQIRRAMKRRSLRMTFWEMFLITFIGSCALNIQRETNSAEEYNDNYKLRFEHFERIIKGLSQGDVTIEEIEEDLDPLNERFETVFHLPGSRFEGLRGLDKKHLKEKYHKHEDESSTEVEGSELLAGAIPEEKIKKDNSELKTFL</sequence>
<dbReference type="Proteomes" id="UP000478008">
    <property type="component" value="Unassembled WGS sequence"/>
</dbReference>